<dbReference type="AlphaFoldDB" id="Q23K73"/>
<feature type="compositionally biased region" description="Acidic residues" evidence="1">
    <location>
        <begin position="34"/>
        <end position="43"/>
    </location>
</feature>
<name>Q23K73_TETTS</name>
<protein>
    <submittedName>
        <fullName evidence="2">Uncharacterized protein</fullName>
    </submittedName>
</protein>
<dbReference type="HOGENOM" id="CLU_1942333_0_0_1"/>
<accession>Q23K73</accession>
<dbReference type="RefSeq" id="XP_001017215.2">
    <property type="nucleotide sequence ID" value="XM_001017215.2"/>
</dbReference>
<dbReference type="InParanoid" id="Q23K73"/>
<gene>
    <name evidence="2" type="ORF">TTHERM_00194620</name>
</gene>
<dbReference type="EMBL" id="GG662673">
    <property type="protein sequence ID" value="EAR96970.2"/>
    <property type="molecule type" value="Genomic_DNA"/>
</dbReference>
<feature type="region of interest" description="Disordered" evidence="1">
    <location>
        <begin position="18"/>
        <end position="45"/>
    </location>
</feature>
<dbReference type="Proteomes" id="UP000009168">
    <property type="component" value="Unassembled WGS sequence"/>
</dbReference>
<keyword evidence="3" id="KW-1185">Reference proteome</keyword>
<organism evidence="2 3">
    <name type="scientific">Tetrahymena thermophila (strain SB210)</name>
    <dbReference type="NCBI Taxonomy" id="312017"/>
    <lineage>
        <taxon>Eukaryota</taxon>
        <taxon>Sar</taxon>
        <taxon>Alveolata</taxon>
        <taxon>Ciliophora</taxon>
        <taxon>Intramacronucleata</taxon>
        <taxon>Oligohymenophorea</taxon>
        <taxon>Hymenostomatida</taxon>
        <taxon>Tetrahymenina</taxon>
        <taxon>Tetrahymenidae</taxon>
        <taxon>Tetrahymena</taxon>
    </lineage>
</organism>
<dbReference type="GeneID" id="7823188"/>
<proteinExistence type="predicted"/>
<sequence length="101" mass="11591">MIAAMKIDLIPDQLITESNDSNSHLSENSQSSQSEDDLGEDNDFSWSKYNRQNKLGIIHHKFKQTSGVDKKMNKIKEPTGSFSLFIVMNKSQVDIFQLWLK</sequence>
<evidence type="ECO:0000313" key="2">
    <source>
        <dbReference type="EMBL" id="EAR96970.2"/>
    </source>
</evidence>
<feature type="compositionally biased region" description="Low complexity" evidence="1">
    <location>
        <begin position="21"/>
        <end position="33"/>
    </location>
</feature>
<reference evidence="3" key="1">
    <citation type="journal article" date="2006" name="PLoS Biol.">
        <title>Macronuclear genome sequence of the ciliate Tetrahymena thermophila, a model eukaryote.</title>
        <authorList>
            <person name="Eisen J.A."/>
            <person name="Coyne R.S."/>
            <person name="Wu M."/>
            <person name="Wu D."/>
            <person name="Thiagarajan M."/>
            <person name="Wortman J.R."/>
            <person name="Badger J.H."/>
            <person name="Ren Q."/>
            <person name="Amedeo P."/>
            <person name="Jones K.M."/>
            <person name="Tallon L.J."/>
            <person name="Delcher A.L."/>
            <person name="Salzberg S.L."/>
            <person name="Silva J.C."/>
            <person name="Haas B.J."/>
            <person name="Majoros W.H."/>
            <person name="Farzad M."/>
            <person name="Carlton J.M."/>
            <person name="Smith R.K. Jr."/>
            <person name="Garg J."/>
            <person name="Pearlman R.E."/>
            <person name="Karrer K.M."/>
            <person name="Sun L."/>
            <person name="Manning G."/>
            <person name="Elde N.C."/>
            <person name="Turkewitz A.P."/>
            <person name="Asai D.J."/>
            <person name="Wilkes D.E."/>
            <person name="Wang Y."/>
            <person name="Cai H."/>
            <person name="Collins K."/>
            <person name="Stewart B.A."/>
            <person name="Lee S.R."/>
            <person name="Wilamowska K."/>
            <person name="Weinberg Z."/>
            <person name="Ruzzo W.L."/>
            <person name="Wloga D."/>
            <person name="Gaertig J."/>
            <person name="Frankel J."/>
            <person name="Tsao C.-C."/>
            <person name="Gorovsky M.A."/>
            <person name="Keeling P.J."/>
            <person name="Waller R.F."/>
            <person name="Patron N.J."/>
            <person name="Cherry J.M."/>
            <person name="Stover N.A."/>
            <person name="Krieger C.J."/>
            <person name="del Toro C."/>
            <person name="Ryder H.F."/>
            <person name="Williamson S.C."/>
            <person name="Barbeau R.A."/>
            <person name="Hamilton E.P."/>
            <person name="Orias E."/>
        </authorList>
    </citation>
    <scope>NUCLEOTIDE SEQUENCE [LARGE SCALE GENOMIC DNA]</scope>
    <source>
        <strain evidence="3">SB210</strain>
    </source>
</reference>
<evidence type="ECO:0000256" key="1">
    <source>
        <dbReference type="SAM" id="MobiDB-lite"/>
    </source>
</evidence>
<dbReference type="KEGG" id="tet:TTHERM_00194620"/>
<evidence type="ECO:0000313" key="3">
    <source>
        <dbReference type="Proteomes" id="UP000009168"/>
    </source>
</evidence>